<feature type="chain" id="PRO_5031078190" evidence="3">
    <location>
        <begin position="29"/>
        <end position="423"/>
    </location>
</feature>
<reference evidence="6 7" key="1">
    <citation type="submission" date="2020-08" db="EMBL/GenBank/DDBJ databases">
        <title>Genome sequencing of Purple Non-Sulfur Bacteria from various extreme environments.</title>
        <authorList>
            <person name="Mayer M."/>
        </authorList>
    </citation>
    <scope>NUCLEOTIDE SEQUENCE [LARGE SCALE GENOMIC DNA]</scope>
    <source>
        <strain evidence="6 7">JA131</strain>
    </source>
</reference>
<evidence type="ECO:0000256" key="2">
    <source>
        <dbReference type="SAM" id="MobiDB-lite"/>
    </source>
</evidence>
<dbReference type="RefSeq" id="WP_184042685.1">
    <property type="nucleotide sequence ID" value="NZ_JACIGK010000003.1"/>
</dbReference>
<proteinExistence type="inferred from homology"/>
<dbReference type="SUPFAM" id="SSF111369">
    <property type="entry name" value="HlyD-like secretion proteins"/>
    <property type="match status" value="1"/>
</dbReference>
<evidence type="ECO:0000259" key="5">
    <source>
        <dbReference type="Pfam" id="PF25989"/>
    </source>
</evidence>
<feature type="domain" description="Multidrug resistance protein MdtA-like barrel-sandwich hybrid" evidence="4">
    <location>
        <begin position="68"/>
        <end position="215"/>
    </location>
</feature>
<dbReference type="Gene3D" id="1.10.287.470">
    <property type="entry name" value="Helix hairpin bin"/>
    <property type="match status" value="1"/>
</dbReference>
<protein>
    <submittedName>
        <fullName evidence="6">RND family efflux transporter MFP subunit</fullName>
    </submittedName>
</protein>
<dbReference type="InterPro" id="IPR058625">
    <property type="entry name" value="MdtA-like_BSH"/>
</dbReference>
<dbReference type="GO" id="GO:0015562">
    <property type="term" value="F:efflux transmembrane transporter activity"/>
    <property type="evidence" value="ECO:0007669"/>
    <property type="project" value="TreeGrafter"/>
</dbReference>
<evidence type="ECO:0000313" key="7">
    <source>
        <dbReference type="Proteomes" id="UP000554286"/>
    </source>
</evidence>
<dbReference type="EMBL" id="JACIGK010000003">
    <property type="protein sequence ID" value="MBB4265074.1"/>
    <property type="molecule type" value="Genomic_DNA"/>
</dbReference>
<comment type="caution">
    <text evidence="6">The sequence shown here is derived from an EMBL/GenBank/DDBJ whole genome shotgun (WGS) entry which is preliminary data.</text>
</comment>
<dbReference type="InterPro" id="IPR006143">
    <property type="entry name" value="RND_pump_MFP"/>
</dbReference>
<dbReference type="Gene3D" id="2.40.50.100">
    <property type="match status" value="1"/>
</dbReference>
<keyword evidence="7" id="KW-1185">Reference proteome</keyword>
<feature type="compositionally biased region" description="Acidic residues" evidence="2">
    <location>
        <begin position="401"/>
        <end position="411"/>
    </location>
</feature>
<dbReference type="PANTHER" id="PTHR30469">
    <property type="entry name" value="MULTIDRUG RESISTANCE PROTEIN MDTA"/>
    <property type="match status" value="1"/>
</dbReference>
<dbReference type="Pfam" id="PF25989">
    <property type="entry name" value="YknX_C"/>
    <property type="match status" value="1"/>
</dbReference>
<dbReference type="InterPro" id="IPR058637">
    <property type="entry name" value="YknX-like_C"/>
</dbReference>
<keyword evidence="3" id="KW-0732">Signal</keyword>
<feature type="signal peptide" evidence="3">
    <location>
        <begin position="1"/>
        <end position="28"/>
    </location>
</feature>
<comment type="similarity">
    <text evidence="1">Belongs to the membrane fusion protein (MFP) (TC 8.A.1) family.</text>
</comment>
<dbReference type="PANTHER" id="PTHR30469:SF15">
    <property type="entry name" value="HLYD FAMILY OF SECRETION PROTEINS"/>
    <property type="match status" value="1"/>
</dbReference>
<feature type="region of interest" description="Disordered" evidence="2">
    <location>
        <begin position="363"/>
        <end position="423"/>
    </location>
</feature>
<feature type="domain" description="YknX-like C-terminal permuted SH3-like" evidence="5">
    <location>
        <begin position="308"/>
        <end position="374"/>
    </location>
</feature>
<evidence type="ECO:0000256" key="3">
    <source>
        <dbReference type="SAM" id="SignalP"/>
    </source>
</evidence>
<dbReference type="NCBIfam" id="TIGR01730">
    <property type="entry name" value="RND_mfp"/>
    <property type="match status" value="1"/>
</dbReference>
<dbReference type="Gene3D" id="2.40.30.170">
    <property type="match status" value="1"/>
</dbReference>
<dbReference type="AlphaFoldDB" id="A0A7W6RAT1"/>
<dbReference type="Pfam" id="PF25917">
    <property type="entry name" value="BSH_RND"/>
    <property type="match status" value="1"/>
</dbReference>
<evidence type="ECO:0000259" key="4">
    <source>
        <dbReference type="Pfam" id="PF25917"/>
    </source>
</evidence>
<dbReference type="GO" id="GO:1990281">
    <property type="term" value="C:efflux pump complex"/>
    <property type="evidence" value="ECO:0007669"/>
    <property type="project" value="TreeGrafter"/>
</dbReference>
<feature type="compositionally biased region" description="Low complexity" evidence="2">
    <location>
        <begin position="378"/>
        <end position="400"/>
    </location>
</feature>
<dbReference type="Gene3D" id="2.40.420.20">
    <property type="match status" value="1"/>
</dbReference>
<evidence type="ECO:0000256" key="1">
    <source>
        <dbReference type="ARBA" id="ARBA00009477"/>
    </source>
</evidence>
<evidence type="ECO:0000313" key="6">
    <source>
        <dbReference type="EMBL" id="MBB4265074.1"/>
    </source>
</evidence>
<sequence>MTVFRFRGRAMSIALLLVVLAGAAPALAQQSGGGAPPATPVGVAVTEDRVSRQTAPVVGRLVPRRAGEVAAKSTGAVEHFAVEVGDRVDAGALLARLDTETLRLEVDLAQSEVQQRQAGLEEARSRLALSQQALQRLAGLRRSAAFSQANYDDKAEEVTGNGHAVSVAQATLASAQSRLSLAETALRDAAIRAPYPGVVTERHTEVGAFITKGAAVVSLLNNRDLEVEADVPFDLVPGLDAGHVVTVMLDDATTADATLRAIVPAENARTRTRLARFTLPPEVVAGQSLAANQSVTLLLPEGPETRVLTVVKDAVIARPSGSMVFVVEDGVAQPRPVTLGRALDGTFEVLDGLSVGETVVTRGNERLRPGQPVTATVPPSARGAADSGGAADAGPAPESAAEPDLDAEAEVGAEAGPDTSPEG</sequence>
<gene>
    <name evidence="6" type="ORF">GGD89_000685</name>
</gene>
<organism evidence="6 7">
    <name type="scientific">Roseospira visakhapatnamensis</name>
    <dbReference type="NCBI Taxonomy" id="390880"/>
    <lineage>
        <taxon>Bacteria</taxon>
        <taxon>Pseudomonadati</taxon>
        <taxon>Pseudomonadota</taxon>
        <taxon>Alphaproteobacteria</taxon>
        <taxon>Rhodospirillales</taxon>
        <taxon>Rhodospirillaceae</taxon>
        <taxon>Roseospira</taxon>
    </lineage>
</organism>
<dbReference type="Proteomes" id="UP000554286">
    <property type="component" value="Unassembled WGS sequence"/>
</dbReference>
<accession>A0A7W6RAT1</accession>
<name>A0A7W6RAT1_9PROT</name>